<dbReference type="RefSeq" id="WP_016277302.1">
    <property type="nucleotide sequence ID" value="NZ_JABVZU010000002.1"/>
</dbReference>
<feature type="domain" description="Uracil-DNA glycosylase-like" evidence="1">
    <location>
        <begin position="122"/>
        <end position="226"/>
    </location>
</feature>
<dbReference type="GeneID" id="82152084"/>
<comment type="caution">
    <text evidence="2">The sequence shown here is derived from an EMBL/GenBank/DDBJ whole genome shotgun (WGS) entry which is preliminary data.</text>
</comment>
<evidence type="ECO:0000313" key="3">
    <source>
        <dbReference type="Proteomes" id="UP000014200"/>
    </source>
</evidence>
<evidence type="ECO:0000313" key="2">
    <source>
        <dbReference type="EMBL" id="EOS11260.1"/>
    </source>
</evidence>
<dbReference type="SUPFAM" id="SSF52141">
    <property type="entry name" value="Uracil-DNA glycosylase-like"/>
    <property type="match status" value="1"/>
</dbReference>
<dbReference type="OrthoDB" id="9799921at2"/>
<dbReference type="EMBL" id="ASSP01000018">
    <property type="protein sequence ID" value="EOS11260.1"/>
    <property type="molecule type" value="Genomic_DNA"/>
</dbReference>
<proteinExistence type="predicted"/>
<dbReference type="Proteomes" id="UP000014200">
    <property type="component" value="Unassembled WGS sequence"/>
</dbReference>
<accession>R9ID11</accession>
<evidence type="ECO:0000259" key="1">
    <source>
        <dbReference type="Pfam" id="PF03167"/>
    </source>
</evidence>
<dbReference type="InterPro" id="IPR026353">
    <property type="entry name" value="Hypoxan-DNA_Glyclase"/>
</dbReference>
<dbReference type="Gene3D" id="3.40.470.10">
    <property type="entry name" value="Uracil-DNA glycosylase-like domain"/>
    <property type="match status" value="1"/>
</dbReference>
<keyword evidence="3" id="KW-1185">Reference proteome</keyword>
<dbReference type="PATRIC" id="fig|1235788.3.peg.3044"/>
<dbReference type="STRING" id="1235788.C802_02972"/>
<dbReference type="Pfam" id="PF03167">
    <property type="entry name" value="UDG"/>
    <property type="match status" value="1"/>
</dbReference>
<gene>
    <name evidence="2" type="ORF">C802_02972</name>
</gene>
<dbReference type="InterPro" id="IPR005122">
    <property type="entry name" value="Uracil-DNA_glycosylase-like"/>
</dbReference>
<name>R9ID11_9BACT</name>
<protein>
    <submittedName>
        <fullName evidence="2">DNA-deoxyinosine glycosylase</fullName>
    </submittedName>
</protein>
<sequence length="282" mass="32218">MTTNELQKAIELQYQSKGIAKCRYNALNKVFTFLKDYNSKENVVFLNKSKEELKTDYAQYWNKKLNGAENQAINDIYNYISTKSNIITIKKAANKEVKIKNDKPKSTPLSDHKIGLSAWVGDSPKVLILGTMPGDKSLREQAYYCDTAHNSFWKIMYSLFEEKDDMMSNRDFITSHNIALWDCVQSGIRKGSTDNGYGINSLIPNDIQSFLKEHPSIKTIVLNGKGKGSKKHPSTTFLFKRFFSTIDFDGKIVLLASTSNNTRKLSFEKKLEEWSVISEFVK</sequence>
<organism evidence="2 3">
    <name type="scientific">Phocaeicola sartorii</name>
    <dbReference type="NCBI Taxonomy" id="671267"/>
    <lineage>
        <taxon>Bacteria</taxon>
        <taxon>Pseudomonadati</taxon>
        <taxon>Bacteroidota</taxon>
        <taxon>Bacteroidia</taxon>
        <taxon>Bacteroidales</taxon>
        <taxon>Bacteroidaceae</taxon>
        <taxon>Phocaeicola</taxon>
    </lineage>
</organism>
<dbReference type="NCBIfam" id="TIGR04274">
    <property type="entry name" value="hypoxanDNAglyco"/>
    <property type="match status" value="1"/>
</dbReference>
<dbReference type="InterPro" id="IPR036895">
    <property type="entry name" value="Uracil-DNA_glycosylase-like_sf"/>
</dbReference>
<dbReference type="HOGENOM" id="CLU_989237_0_0_10"/>
<dbReference type="AlphaFoldDB" id="R9ID11"/>
<reference evidence="2 3" key="1">
    <citation type="submission" date="2013-04" db="EMBL/GenBank/DDBJ databases">
        <title>The Genome Sequence of Bacteroides massiliensis dnLKV3.</title>
        <authorList>
            <consortium name="The Broad Institute Genomics Platform"/>
            <consortium name="The Broad Institute Genome Sequencing Center for Infectious Disease"/>
            <person name="Earl A."/>
            <person name="Xavier R."/>
            <person name="Kuhn K."/>
            <person name="Stappenbeck T."/>
            <person name="Walker B."/>
            <person name="Young S."/>
            <person name="Zeng Q."/>
            <person name="Gargeya S."/>
            <person name="Fitzgerald M."/>
            <person name="Haas B."/>
            <person name="Abouelleil A."/>
            <person name="Allen A.W."/>
            <person name="Alvarado L."/>
            <person name="Arachchi H.M."/>
            <person name="Berlin A.M."/>
            <person name="Chapman S.B."/>
            <person name="Gainer-Dewar J."/>
            <person name="Goldberg J."/>
            <person name="Griggs A."/>
            <person name="Gujja S."/>
            <person name="Hansen M."/>
            <person name="Howarth C."/>
            <person name="Imamovic A."/>
            <person name="Ireland A."/>
            <person name="Larimer J."/>
            <person name="McCowan C."/>
            <person name="Murphy C."/>
            <person name="Pearson M."/>
            <person name="Poon T.W."/>
            <person name="Priest M."/>
            <person name="Roberts A."/>
            <person name="Saif S."/>
            <person name="Shea T."/>
            <person name="Sisk P."/>
            <person name="Sykes S."/>
            <person name="Wortman J."/>
            <person name="Nusbaum C."/>
            <person name="Birren B."/>
        </authorList>
    </citation>
    <scope>NUCLEOTIDE SEQUENCE [LARGE SCALE GENOMIC DNA]</scope>
    <source>
        <strain evidence="3">dnLKV3</strain>
    </source>
</reference>